<dbReference type="Proteomes" id="UP000054032">
    <property type="component" value="Unassembled WGS sequence"/>
</dbReference>
<proteinExistence type="predicted"/>
<dbReference type="OrthoDB" id="3683655at2759"/>
<accession>W6YL63</accession>
<evidence type="ECO:0000313" key="1">
    <source>
        <dbReference type="EMBL" id="EUC39937.1"/>
    </source>
</evidence>
<keyword evidence="2" id="KW-1185">Reference proteome</keyword>
<reference evidence="1 2" key="1">
    <citation type="journal article" date="2013" name="PLoS Genet.">
        <title>Comparative genome structure, secondary metabolite, and effector coding capacity across Cochliobolus pathogens.</title>
        <authorList>
            <person name="Condon B.J."/>
            <person name="Leng Y."/>
            <person name="Wu D."/>
            <person name="Bushley K.E."/>
            <person name="Ohm R.A."/>
            <person name="Otillar R."/>
            <person name="Martin J."/>
            <person name="Schackwitz W."/>
            <person name="Grimwood J."/>
            <person name="MohdZainudin N."/>
            <person name="Xue C."/>
            <person name="Wang R."/>
            <person name="Manning V.A."/>
            <person name="Dhillon B."/>
            <person name="Tu Z.J."/>
            <person name="Steffenson B.J."/>
            <person name="Salamov A."/>
            <person name="Sun H."/>
            <person name="Lowry S."/>
            <person name="LaButti K."/>
            <person name="Han J."/>
            <person name="Copeland A."/>
            <person name="Lindquist E."/>
            <person name="Barry K."/>
            <person name="Schmutz J."/>
            <person name="Baker S.E."/>
            <person name="Ciuffetti L.M."/>
            <person name="Grigoriev I.V."/>
            <person name="Zhong S."/>
            <person name="Turgeon B.G."/>
        </authorList>
    </citation>
    <scope>NUCLEOTIDE SEQUENCE [LARGE SCALE GENOMIC DNA]</scope>
    <source>
        <strain evidence="1 2">ATCC 44560</strain>
    </source>
</reference>
<sequence length="55" mass="5967">TPSSLSYSPATTSPDDYPPQCEAHSSICSQLRTSPQPPHTLLTPEKRVCLTVIVK</sequence>
<dbReference type="HOGENOM" id="CLU_3055851_0_0_1"/>
<dbReference type="EMBL" id="KI964220">
    <property type="protein sequence ID" value="EUC39937.1"/>
    <property type="molecule type" value="Genomic_DNA"/>
</dbReference>
<gene>
    <name evidence="1" type="ORF">COCMIDRAFT_110117</name>
</gene>
<protein>
    <submittedName>
        <fullName evidence="1">Uncharacterized protein</fullName>
    </submittedName>
</protein>
<organism evidence="1 2">
    <name type="scientific">Bipolaris oryzae ATCC 44560</name>
    <dbReference type="NCBI Taxonomy" id="930090"/>
    <lineage>
        <taxon>Eukaryota</taxon>
        <taxon>Fungi</taxon>
        <taxon>Dikarya</taxon>
        <taxon>Ascomycota</taxon>
        <taxon>Pezizomycotina</taxon>
        <taxon>Dothideomycetes</taxon>
        <taxon>Pleosporomycetidae</taxon>
        <taxon>Pleosporales</taxon>
        <taxon>Pleosporineae</taxon>
        <taxon>Pleosporaceae</taxon>
        <taxon>Bipolaris</taxon>
    </lineage>
</organism>
<dbReference type="AlphaFoldDB" id="W6YL63"/>
<name>W6YL63_COCMI</name>
<evidence type="ECO:0000313" key="2">
    <source>
        <dbReference type="Proteomes" id="UP000054032"/>
    </source>
</evidence>
<dbReference type="KEGG" id="bor:COCMIDRAFT_110117"/>
<feature type="non-terminal residue" evidence="1">
    <location>
        <position position="1"/>
    </location>
</feature>
<dbReference type="RefSeq" id="XP_007693545.1">
    <property type="nucleotide sequence ID" value="XM_007695355.1"/>
</dbReference>
<dbReference type="GeneID" id="19119547"/>